<evidence type="ECO:0000313" key="1">
    <source>
        <dbReference type="EMBL" id="MCJ8745745.1"/>
    </source>
</evidence>
<gene>
    <name evidence="1" type="ORF">PDJAM_G00133940</name>
</gene>
<dbReference type="Proteomes" id="UP000830395">
    <property type="component" value="Chromosome 22"/>
</dbReference>
<proteinExistence type="predicted"/>
<name>A0ACC5ZDM5_9TELE</name>
<dbReference type="EMBL" id="CM040996">
    <property type="protein sequence ID" value="MCJ8745745.1"/>
    <property type="molecule type" value="Genomic_DNA"/>
</dbReference>
<accession>A0ACC5ZDM5</accession>
<reference evidence="1" key="1">
    <citation type="submission" date="2020-02" db="EMBL/GenBank/DDBJ databases">
        <title>Genome sequencing of the panga catfish, Pangasius djambal.</title>
        <authorList>
            <person name="Wen M."/>
            <person name="Zahm M."/>
            <person name="Roques C."/>
            <person name="Cabau C."/>
            <person name="Klopp C."/>
            <person name="Donnadieu C."/>
            <person name="Jouanno E."/>
            <person name="Avarre J.-C."/>
            <person name="Campet M."/>
            <person name="Ha T."/>
            <person name="Dugue R."/>
            <person name="Lampietro C."/>
            <person name="Louis A."/>
            <person name="Herpin A."/>
            <person name="Echchiki A."/>
            <person name="Berthelot C."/>
            <person name="Parey E."/>
            <person name="Roest-Crollius H."/>
            <person name="Braasch I."/>
            <person name="Postlethwait J.H."/>
            <person name="Bobe J."/>
            <person name="Montfort J."/>
            <person name="Bouchez O."/>
            <person name="Begum T."/>
            <person name="Schartl M."/>
            <person name="Gustiano R."/>
            <person name="Guiguen Y."/>
        </authorList>
    </citation>
    <scope>NUCLEOTIDE SEQUENCE</scope>
    <source>
        <strain evidence="1">Pdj_M5554</strain>
    </source>
</reference>
<evidence type="ECO:0000313" key="2">
    <source>
        <dbReference type="Proteomes" id="UP000830395"/>
    </source>
</evidence>
<organism evidence="1 2">
    <name type="scientific">Pangasius djambal</name>
    <dbReference type="NCBI Taxonomy" id="1691987"/>
    <lineage>
        <taxon>Eukaryota</taxon>
        <taxon>Metazoa</taxon>
        <taxon>Chordata</taxon>
        <taxon>Craniata</taxon>
        <taxon>Vertebrata</taxon>
        <taxon>Euteleostomi</taxon>
        <taxon>Actinopterygii</taxon>
        <taxon>Neopterygii</taxon>
        <taxon>Teleostei</taxon>
        <taxon>Ostariophysi</taxon>
        <taxon>Siluriformes</taxon>
        <taxon>Pangasiidae</taxon>
        <taxon>Pangasius</taxon>
    </lineage>
</organism>
<protein>
    <submittedName>
        <fullName evidence="1">Uncharacterized protein</fullName>
    </submittedName>
</protein>
<keyword evidence="2" id="KW-1185">Reference proteome</keyword>
<comment type="caution">
    <text evidence="1">The sequence shown here is derived from an EMBL/GenBank/DDBJ whole genome shotgun (WGS) entry which is preliminary data.</text>
</comment>
<sequence>MPVNLQCMSLDWGGDRSTQRKPPKHGENMQTPHTQGGSGIQTPSPVGDIHAPMLSLSSENTQCHGFGRHFLFDPGWENGIYSNTHQHSKDEDLFFKHATLLPPVSNPTCSVNRKESPFTVTKSCTLVSEDGCRLNAVSITTAPISACSISKNRRIKSRVCNPSTLKFTTTDQSYADPVLGASASFIQRLLEMSTMQEKTVRQEKIKELKKNRRHEP</sequence>